<sequence length="433" mass="50995">MTENDEIRNQFLNSLKLGTGKTYLILKQNPSIDFSDLIVKGAVENFAYDAQSEGSRANYIFKLIQKSKQREKITSTILTKLVSKKTDDYGLDQLCDLAVLFHKEGNLKAKDALYKRFEKNIIDGYEICGQSQMMEIDGLNGVLKYAEIIGEILSKDVDDYEESWRIDSFQKDNKQIDVYKEIEKASKENIFIEVFYKSILEHKWKIPRRKKTKRFTYEIVKEKIDTEKFFFISSEKANELSVFDVEKLANEFLIEKNITRKVHYLSFFSKRKFPFDYKPILKIANSKSPKNSRLNEYVFECLQYFSAKEIRDIAIEKLKSEKNTTDYLNLLVGNYEIGDYKILNDIADKSDDYDYIHSIVFGFLDIYKANKTKECKEPLEKIYHKMNCGLHRDDILEVLNENGVLSKEILTEMEFDSDEKVRKMFRKIRKNVR</sequence>
<evidence type="ECO:0000313" key="2">
    <source>
        <dbReference type="Proteomes" id="UP000007463"/>
    </source>
</evidence>
<evidence type="ECO:0000313" key="1">
    <source>
        <dbReference type="EMBL" id="AEA42807.1"/>
    </source>
</evidence>
<reference evidence="2" key="2">
    <citation type="submission" date="2011-02" db="EMBL/GenBank/DDBJ databases">
        <title>The complete genome of Fluviicola taffensis DSM 16823.</title>
        <authorList>
            <consortium name="US DOE Joint Genome Institute (JGI-PGF)"/>
            <person name="Lucas S."/>
            <person name="Copeland A."/>
            <person name="Lapidus A."/>
            <person name="Bruce D."/>
            <person name="Goodwin L."/>
            <person name="Pitluck S."/>
            <person name="Kyrpides N."/>
            <person name="Mavromatis K."/>
            <person name="Ivanova N."/>
            <person name="Mikhailova N."/>
            <person name="Pagani I."/>
            <person name="Chertkov O."/>
            <person name="Detter J.C."/>
            <person name="Han C."/>
            <person name="Tapia R."/>
            <person name="Land M."/>
            <person name="Hauser L."/>
            <person name="Markowitz V."/>
            <person name="Cheng J.-F."/>
            <person name="Hugenholtz P."/>
            <person name="Woyke T."/>
            <person name="Wu D."/>
            <person name="Tindall B."/>
            <person name="Pomrenke H.G."/>
            <person name="Brambilla E."/>
            <person name="Klenk H.-P."/>
            <person name="Eisen J.A."/>
        </authorList>
    </citation>
    <scope>NUCLEOTIDE SEQUENCE [LARGE SCALE GENOMIC DNA]</scope>
    <source>
        <strain evidence="2">DSM 16823 / RW262 / RW262</strain>
    </source>
</reference>
<dbReference type="OrthoDB" id="2568996at2"/>
<accession>F2IIV0</accession>
<name>F2IIV0_FLUTR</name>
<gene>
    <name evidence="1" type="ordered locus">Fluta_0804</name>
</gene>
<reference evidence="1 2" key="1">
    <citation type="journal article" date="2011" name="Stand. Genomic Sci.">
        <title>Complete genome sequence of the gliding freshwater bacterium Fluviicola taffensis type strain (RW262).</title>
        <authorList>
            <person name="Woyke T."/>
            <person name="Chertkov O."/>
            <person name="Lapidus A."/>
            <person name="Nolan M."/>
            <person name="Lucas S."/>
            <person name="Del Rio T.G."/>
            <person name="Tice H."/>
            <person name="Cheng J.F."/>
            <person name="Tapia R."/>
            <person name="Han C."/>
            <person name="Goodwin L."/>
            <person name="Pitluck S."/>
            <person name="Liolios K."/>
            <person name="Pagani I."/>
            <person name="Ivanova N."/>
            <person name="Huntemann M."/>
            <person name="Mavromatis K."/>
            <person name="Mikhailova N."/>
            <person name="Pati A."/>
            <person name="Chen A."/>
            <person name="Palaniappan K."/>
            <person name="Land M."/>
            <person name="Hauser L."/>
            <person name="Brambilla E.M."/>
            <person name="Rohde M."/>
            <person name="Mwirichia R."/>
            <person name="Sikorski J."/>
            <person name="Tindall B.J."/>
            <person name="Goker M."/>
            <person name="Bristow J."/>
            <person name="Eisen J.A."/>
            <person name="Markowitz V."/>
            <person name="Hugenholtz P."/>
            <person name="Klenk H.P."/>
            <person name="Kyrpides N.C."/>
        </authorList>
    </citation>
    <scope>NUCLEOTIDE SEQUENCE [LARGE SCALE GENOMIC DNA]</scope>
    <source>
        <strain evidence="2">DSM 16823 / RW262 / RW262</strain>
    </source>
</reference>
<organism evidence="1 2">
    <name type="scientific">Fluviicola taffensis (strain DSM 16823 / NCIMB 13979 / RW262)</name>
    <dbReference type="NCBI Taxonomy" id="755732"/>
    <lineage>
        <taxon>Bacteria</taxon>
        <taxon>Pseudomonadati</taxon>
        <taxon>Bacteroidota</taxon>
        <taxon>Flavobacteriia</taxon>
        <taxon>Flavobacteriales</taxon>
        <taxon>Crocinitomicaceae</taxon>
        <taxon>Fluviicola</taxon>
    </lineage>
</organism>
<dbReference type="HOGENOM" id="CLU_632752_0_0_10"/>
<keyword evidence="2" id="KW-1185">Reference proteome</keyword>
<dbReference type="AlphaFoldDB" id="F2IIV0"/>
<dbReference type="STRING" id="755732.Fluta_0804"/>
<proteinExistence type="predicted"/>
<dbReference type="KEGG" id="fte:Fluta_0804"/>
<protein>
    <submittedName>
        <fullName evidence="1">Uncharacterized protein</fullName>
    </submittedName>
</protein>
<dbReference type="EMBL" id="CP002542">
    <property type="protein sequence ID" value="AEA42807.1"/>
    <property type="molecule type" value="Genomic_DNA"/>
</dbReference>
<dbReference type="Proteomes" id="UP000007463">
    <property type="component" value="Chromosome"/>
</dbReference>
<dbReference type="eggNOG" id="ENOG5032ZS4">
    <property type="taxonomic scope" value="Bacteria"/>
</dbReference>
<dbReference type="RefSeq" id="WP_013685579.1">
    <property type="nucleotide sequence ID" value="NC_015321.1"/>
</dbReference>